<keyword evidence="3 5" id="KW-1133">Transmembrane helix</keyword>
<comment type="caution">
    <text evidence="7">The sequence shown here is derived from an EMBL/GenBank/DDBJ whole genome shotgun (WGS) entry which is preliminary data.</text>
</comment>
<evidence type="ECO:0000256" key="1">
    <source>
        <dbReference type="ARBA" id="ARBA00004141"/>
    </source>
</evidence>
<dbReference type="SUPFAM" id="SSF141322">
    <property type="entry name" value="NfeD domain-like"/>
    <property type="match status" value="1"/>
</dbReference>
<dbReference type="PANTHER" id="PTHR33507">
    <property type="entry name" value="INNER MEMBRANE PROTEIN YBBJ"/>
    <property type="match status" value="1"/>
</dbReference>
<name>A0ABV9K6I5_9PORP</name>
<keyword evidence="4 5" id="KW-0472">Membrane</keyword>
<feature type="transmembrane region" description="Helical" evidence="5">
    <location>
        <begin position="55"/>
        <end position="75"/>
    </location>
</feature>
<organism evidence="7 8">
    <name type="scientific">Falsiporphyromonas endometrii</name>
    <dbReference type="NCBI Taxonomy" id="1387297"/>
    <lineage>
        <taxon>Bacteria</taxon>
        <taxon>Pseudomonadati</taxon>
        <taxon>Bacteroidota</taxon>
        <taxon>Bacteroidia</taxon>
        <taxon>Bacteroidales</taxon>
        <taxon>Porphyromonadaceae</taxon>
        <taxon>Falsiporphyromonas</taxon>
    </lineage>
</organism>
<accession>A0ABV9K6I5</accession>
<protein>
    <submittedName>
        <fullName evidence="7">NfeD family protein</fullName>
    </submittedName>
</protein>
<sequence>MEHLTFNILSWQWWLVIAILLFIFEIFSPGFVVACFGVGALIAIVPALIGLGIIWQVVFFCAGSILSLIYLRPFVNRISKRSSRRRETGMDALIGRKVKVSELITSDGQQGRVVVDGDSWRAVNVDGGSIEVGTMVEIVSYDSIILKVRLIDHK</sequence>
<comment type="subcellular location">
    <subcellularLocation>
        <location evidence="1">Membrane</location>
        <topology evidence="1">Multi-pass membrane protein</topology>
    </subcellularLocation>
</comment>
<feature type="domain" description="NfeD-like C-terminal" evidence="6">
    <location>
        <begin position="91"/>
        <end position="149"/>
    </location>
</feature>
<keyword evidence="8" id="KW-1185">Reference proteome</keyword>
<reference evidence="8" key="1">
    <citation type="journal article" date="2019" name="Int. J. Syst. Evol. Microbiol.">
        <title>The Global Catalogue of Microorganisms (GCM) 10K type strain sequencing project: providing services to taxonomists for standard genome sequencing and annotation.</title>
        <authorList>
            <consortium name="The Broad Institute Genomics Platform"/>
            <consortium name="The Broad Institute Genome Sequencing Center for Infectious Disease"/>
            <person name="Wu L."/>
            <person name="Ma J."/>
        </authorList>
    </citation>
    <scope>NUCLEOTIDE SEQUENCE [LARGE SCALE GENOMIC DNA]</scope>
    <source>
        <strain evidence="8">CGMCC 4.7357</strain>
    </source>
</reference>
<evidence type="ECO:0000256" key="5">
    <source>
        <dbReference type="SAM" id="Phobius"/>
    </source>
</evidence>
<dbReference type="InterPro" id="IPR052165">
    <property type="entry name" value="Membrane_assoc_protease"/>
</dbReference>
<evidence type="ECO:0000313" key="8">
    <source>
        <dbReference type="Proteomes" id="UP001596020"/>
    </source>
</evidence>
<feature type="transmembrane region" description="Helical" evidence="5">
    <location>
        <begin position="6"/>
        <end position="24"/>
    </location>
</feature>
<evidence type="ECO:0000313" key="7">
    <source>
        <dbReference type="EMBL" id="MFC4665591.1"/>
    </source>
</evidence>
<keyword evidence="2 5" id="KW-0812">Transmembrane</keyword>
<dbReference type="RefSeq" id="WP_380077871.1">
    <property type="nucleotide sequence ID" value="NZ_JBHSGO010000049.1"/>
</dbReference>
<evidence type="ECO:0000256" key="3">
    <source>
        <dbReference type="ARBA" id="ARBA00022989"/>
    </source>
</evidence>
<proteinExistence type="predicted"/>
<dbReference type="Gene3D" id="2.40.50.140">
    <property type="entry name" value="Nucleic acid-binding proteins"/>
    <property type="match status" value="1"/>
</dbReference>
<gene>
    <name evidence="7" type="ORF">ACFO3G_03020</name>
</gene>
<dbReference type="InterPro" id="IPR002810">
    <property type="entry name" value="NfeD-like_C"/>
</dbReference>
<dbReference type="InterPro" id="IPR012340">
    <property type="entry name" value="NA-bd_OB-fold"/>
</dbReference>
<dbReference type="PANTHER" id="PTHR33507:SF3">
    <property type="entry name" value="INNER MEMBRANE PROTEIN YBBJ"/>
    <property type="match status" value="1"/>
</dbReference>
<dbReference type="EMBL" id="JBHSGO010000049">
    <property type="protein sequence ID" value="MFC4665591.1"/>
    <property type="molecule type" value="Genomic_DNA"/>
</dbReference>
<evidence type="ECO:0000256" key="2">
    <source>
        <dbReference type="ARBA" id="ARBA00022692"/>
    </source>
</evidence>
<evidence type="ECO:0000256" key="4">
    <source>
        <dbReference type="ARBA" id="ARBA00023136"/>
    </source>
</evidence>
<evidence type="ECO:0000259" key="6">
    <source>
        <dbReference type="Pfam" id="PF01957"/>
    </source>
</evidence>
<dbReference type="Pfam" id="PF01957">
    <property type="entry name" value="NfeD"/>
    <property type="match status" value="1"/>
</dbReference>
<dbReference type="Proteomes" id="UP001596020">
    <property type="component" value="Unassembled WGS sequence"/>
</dbReference>